<dbReference type="Gene3D" id="3.10.20.90">
    <property type="entry name" value="Phosphatidylinositol 3-kinase Catalytic Subunit, Chain A, domain 1"/>
    <property type="match status" value="1"/>
</dbReference>
<evidence type="ECO:0000313" key="3">
    <source>
        <dbReference type="Proteomes" id="UP000310200"/>
    </source>
</evidence>
<dbReference type="GO" id="GO:0005686">
    <property type="term" value="C:U2 snRNP"/>
    <property type="evidence" value="ECO:0007669"/>
    <property type="project" value="TreeGrafter"/>
</dbReference>
<sequence>MSMPTMGIPQPMMPQPPMMMMAPMPPMAPRPPPLMTPAMSPFMPTPPPIQPPMSSAIGLKHPASKPMEEEPQTKKLRTEDSLIPEQQFLARNKGPVQVNIAVPMMTEKAEWKLNGQTLNITLQVSDTVATMKALIHEQIGMPPGKQKLQYEGMFFKDNNTLAYYNLTSGNVINLLPKERGGRKK</sequence>
<proteinExistence type="predicted"/>
<organism evidence="2 3">
    <name type="scientific">Temnothorax longispinosus</name>
    <dbReference type="NCBI Taxonomy" id="300112"/>
    <lineage>
        <taxon>Eukaryota</taxon>
        <taxon>Metazoa</taxon>
        <taxon>Ecdysozoa</taxon>
        <taxon>Arthropoda</taxon>
        <taxon>Hexapoda</taxon>
        <taxon>Insecta</taxon>
        <taxon>Pterygota</taxon>
        <taxon>Neoptera</taxon>
        <taxon>Endopterygota</taxon>
        <taxon>Hymenoptera</taxon>
        <taxon>Apocrita</taxon>
        <taxon>Aculeata</taxon>
        <taxon>Formicoidea</taxon>
        <taxon>Formicidae</taxon>
        <taxon>Myrmicinae</taxon>
        <taxon>Temnothorax</taxon>
    </lineage>
</organism>
<dbReference type="EMBL" id="QBLH01002647">
    <property type="protein sequence ID" value="TGZ47810.1"/>
    <property type="molecule type" value="Genomic_DNA"/>
</dbReference>
<dbReference type="PANTHER" id="PTHR15316">
    <property type="entry name" value="SPLICEOSOME ASSOCIATED PROTEIN 114/SWAP SPLICING FACTOR-RELATED"/>
    <property type="match status" value="1"/>
</dbReference>
<dbReference type="PROSITE" id="PS50053">
    <property type="entry name" value="UBIQUITIN_2"/>
    <property type="match status" value="1"/>
</dbReference>
<dbReference type="InterPro" id="IPR019956">
    <property type="entry name" value="Ubiquitin_dom"/>
</dbReference>
<dbReference type="GO" id="GO:0045292">
    <property type="term" value="P:mRNA cis splicing, via spliceosome"/>
    <property type="evidence" value="ECO:0007669"/>
    <property type="project" value="InterPro"/>
</dbReference>
<dbReference type="CDD" id="cd01800">
    <property type="entry name" value="Ubl_SF3a120"/>
    <property type="match status" value="1"/>
</dbReference>
<dbReference type="InterPro" id="IPR000626">
    <property type="entry name" value="Ubiquitin-like_dom"/>
</dbReference>
<dbReference type="GO" id="GO:0000381">
    <property type="term" value="P:regulation of alternative mRNA splicing, via spliceosome"/>
    <property type="evidence" value="ECO:0007669"/>
    <property type="project" value="TreeGrafter"/>
</dbReference>
<dbReference type="STRING" id="300112.A0A4S2KF93"/>
<dbReference type="PRINTS" id="PR00348">
    <property type="entry name" value="UBIQUITIN"/>
</dbReference>
<dbReference type="InterPro" id="IPR045146">
    <property type="entry name" value="SF3A1"/>
</dbReference>
<dbReference type="AlphaFoldDB" id="A0A4S2KF93"/>
<dbReference type="FunFam" id="3.10.20.90:FF:000091">
    <property type="entry name" value="Splicing factor 3A subunit 1"/>
    <property type="match status" value="1"/>
</dbReference>
<evidence type="ECO:0000259" key="1">
    <source>
        <dbReference type="PROSITE" id="PS50053"/>
    </source>
</evidence>
<reference evidence="2 3" key="1">
    <citation type="journal article" date="2019" name="Philos. Trans. R. Soc. Lond., B, Biol. Sci.">
        <title>Ant behaviour and brain gene expression of defending hosts depend on the ecological success of the intruding social parasite.</title>
        <authorList>
            <person name="Kaur R."/>
            <person name="Stoldt M."/>
            <person name="Jongepier E."/>
            <person name="Feldmeyer B."/>
            <person name="Menzel F."/>
            <person name="Bornberg-Bauer E."/>
            <person name="Foitzik S."/>
        </authorList>
    </citation>
    <scope>NUCLEOTIDE SEQUENCE [LARGE SCALE GENOMIC DNA]</scope>
    <source>
        <tissue evidence="2">Whole body</tissue>
    </source>
</reference>
<name>A0A4S2KF93_9HYME</name>
<feature type="domain" description="Ubiquitin-like" evidence="1">
    <location>
        <begin position="98"/>
        <end position="181"/>
    </location>
</feature>
<keyword evidence="3" id="KW-1185">Reference proteome</keyword>
<dbReference type="PANTHER" id="PTHR15316:SF1">
    <property type="entry name" value="SPLICING FACTOR 3A SUBUNIT 1"/>
    <property type="match status" value="1"/>
</dbReference>
<dbReference type="GO" id="GO:0003723">
    <property type="term" value="F:RNA binding"/>
    <property type="evidence" value="ECO:0007669"/>
    <property type="project" value="InterPro"/>
</dbReference>
<comment type="caution">
    <text evidence="2">The sequence shown here is derived from an EMBL/GenBank/DDBJ whole genome shotgun (WGS) entry which is preliminary data.</text>
</comment>
<gene>
    <name evidence="2" type="ORF">DBV15_11806</name>
</gene>
<dbReference type="SUPFAM" id="SSF54236">
    <property type="entry name" value="Ubiquitin-like"/>
    <property type="match status" value="1"/>
</dbReference>
<protein>
    <submittedName>
        <fullName evidence="2">Splicing factor 3A subunit 1</fullName>
    </submittedName>
</protein>
<dbReference type="GO" id="GO:0071004">
    <property type="term" value="C:U2-type prespliceosome"/>
    <property type="evidence" value="ECO:0007669"/>
    <property type="project" value="TreeGrafter"/>
</dbReference>
<dbReference type="SMART" id="SM00213">
    <property type="entry name" value="UBQ"/>
    <property type="match status" value="1"/>
</dbReference>
<dbReference type="Pfam" id="PF00240">
    <property type="entry name" value="ubiquitin"/>
    <property type="match status" value="1"/>
</dbReference>
<accession>A0A4S2KF93</accession>
<evidence type="ECO:0000313" key="2">
    <source>
        <dbReference type="EMBL" id="TGZ47810.1"/>
    </source>
</evidence>
<dbReference type="Proteomes" id="UP000310200">
    <property type="component" value="Unassembled WGS sequence"/>
</dbReference>
<dbReference type="InterPro" id="IPR029071">
    <property type="entry name" value="Ubiquitin-like_domsf"/>
</dbReference>
<dbReference type="GO" id="GO:0071013">
    <property type="term" value="C:catalytic step 2 spliceosome"/>
    <property type="evidence" value="ECO:0007669"/>
    <property type="project" value="TreeGrafter"/>
</dbReference>
<dbReference type="InterPro" id="IPR035563">
    <property type="entry name" value="SF3As1_ubi"/>
</dbReference>